<evidence type="ECO:0000313" key="3">
    <source>
        <dbReference type="EMBL" id="CAJ0576551.1"/>
    </source>
</evidence>
<evidence type="ECO:0000256" key="1">
    <source>
        <dbReference type="SAM" id="MobiDB-lite"/>
    </source>
</evidence>
<proteinExistence type="predicted"/>
<gene>
    <name evidence="3" type="ORF">MSPICULIGERA_LOCUS14841</name>
</gene>
<dbReference type="Proteomes" id="UP001177023">
    <property type="component" value="Unassembled WGS sequence"/>
</dbReference>
<dbReference type="EMBL" id="CATQJA010002644">
    <property type="protein sequence ID" value="CAJ0576551.1"/>
    <property type="molecule type" value="Genomic_DNA"/>
</dbReference>
<comment type="caution">
    <text evidence="3">The sequence shown here is derived from an EMBL/GenBank/DDBJ whole genome shotgun (WGS) entry which is preliminary data.</text>
</comment>
<keyword evidence="2" id="KW-0732">Signal</keyword>
<sequence length="80" mass="9132">MGRFFTIIYVVVALSLIVAEGTRVNSIEGGPSPRLARQTTLPRALQLYFNRKSDAKLTSQVEKRSARRRRWFPSKINRPG</sequence>
<organism evidence="3 4">
    <name type="scientific">Mesorhabditis spiculigera</name>
    <dbReference type="NCBI Taxonomy" id="96644"/>
    <lineage>
        <taxon>Eukaryota</taxon>
        <taxon>Metazoa</taxon>
        <taxon>Ecdysozoa</taxon>
        <taxon>Nematoda</taxon>
        <taxon>Chromadorea</taxon>
        <taxon>Rhabditida</taxon>
        <taxon>Rhabditina</taxon>
        <taxon>Rhabditomorpha</taxon>
        <taxon>Rhabditoidea</taxon>
        <taxon>Rhabditidae</taxon>
        <taxon>Mesorhabditinae</taxon>
        <taxon>Mesorhabditis</taxon>
    </lineage>
</organism>
<dbReference type="AlphaFoldDB" id="A0AA36CWE4"/>
<reference evidence="3" key="1">
    <citation type="submission" date="2023-06" db="EMBL/GenBank/DDBJ databases">
        <authorList>
            <person name="Delattre M."/>
        </authorList>
    </citation>
    <scope>NUCLEOTIDE SEQUENCE</scope>
    <source>
        <strain evidence="3">AF72</strain>
    </source>
</reference>
<keyword evidence="4" id="KW-1185">Reference proteome</keyword>
<feature type="region of interest" description="Disordered" evidence="1">
    <location>
        <begin position="59"/>
        <end position="80"/>
    </location>
</feature>
<protein>
    <submittedName>
        <fullName evidence="3">Uncharacterized protein</fullName>
    </submittedName>
</protein>
<feature type="signal peptide" evidence="2">
    <location>
        <begin position="1"/>
        <end position="21"/>
    </location>
</feature>
<feature type="chain" id="PRO_5041343732" evidence="2">
    <location>
        <begin position="22"/>
        <end position="80"/>
    </location>
</feature>
<name>A0AA36CWE4_9BILA</name>
<evidence type="ECO:0000256" key="2">
    <source>
        <dbReference type="SAM" id="SignalP"/>
    </source>
</evidence>
<accession>A0AA36CWE4</accession>
<evidence type="ECO:0000313" key="4">
    <source>
        <dbReference type="Proteomes" id="UP001177023"/>
    </source>
</evidence>
<feature type="non-terminal residue" evidence="3">
    <location>
        <position position="80"/>
    </location>
</feature>